<dbReference type="EMBL" id="AWUE01024134">
    <property type="protein sequence ID" value="OMO51511.1"/>
    <property type="molecule type" value="Genomic_DNA"/>
</dbReference>
<gene>
    <name evidence="2" type="ORF">COLO4_37638</name>
</gene>
<reference evidence="3" key="1">
    <citation type="submission" date="2013-09" db="EMBL/GenBank/DDBJ databases">
        <title>Corchorus olitorius genome sequencing.</title>
        <authorList>
            <person name="Alam M."/>
            <person name="Haque M.S."/>
            <person name="Islam M.S."/>
            <person name="Emdad E.M."/>
            <person name="Islam M.M."/>
            <person name="Ahmed B."/>
            <person name="Halim A."/>
            <person name="Hossen Q.M.M."/>
            <person name="Hossain M.Z."/>
            <person name="Ahmed R."/>
            <person name="Khan M.M."/>
            <person name="Islam R."/>
            <person name="Rashid M.M."/>
            <person name="Khan S.A."/>
            <person name="Rahman M.S."/>
            <person name="Alam M."/>
            <person name="Yahiya A.S."/>
            <person name="Khan M.S."/>
            <person name="Azam M.S."/>
            <person name="Haque T."/>
            <person name="Lashkar M.Z.H."/>
            <person name="Akhand A.I."/>
            <person name="Morshed G."/>
            <person name="Roy S."/>
            <person name="Uddin K.S."/>
            <person name="Rabeya T."/>
            <person name="Hossain A.S."/>
            <person name="Chowdhury A."/>
            <person name="Snigdha A.R."/>
            <person name="Mortoza M.S."/>
            <person name="Matin S.A."/>
            <person name="Hoque S.M.E."/>
            <person name="Islam M.K."/>
            <person name="Roy D.K."/>
            <person name="Haider R."/>
            <person name="Moosa M.M."/>
            <person name="Elias S.M."/>
            <person name="Hasan A.M."/>
            <person name="Jahan S."/>
            <person name="Shafiuddin M."/>
            <person name="Mahmood N."/>
            <person name="Shommy N.S."/>
        </authorList>
    </citation>
    <scope>NUCLEOTIDE SEQUENCE [LARGE SCALE GENOMIC DNA]</scope>
    <source>
        <strain evidence="3">cv. O-4</strain>
    </source>
</reference>
<keyword evidence="3" id="KW-1185">Reference proteome</keyword>
<dbReference type="AlphaFoldDB" id="A0A1R3G0A3"/>
<feature type="region of interest" description="Disordered" evidence="1">
    <location>
        <begin position="1"/>
        <end position="42"/>
    </location>
</feature>
<sequence>MGEKDSIGGLSGEDMLINVKDEVPLEPGDSRRSSMEARVRVG</sequence>
<accession>A0A1R3G0A3</accession>
<dbReference type="Proteomes" id="UP000187203">
    <property type="component" value="Unassembled WGS sequence"/>
</dbReference>
<proteinExistence type="predicted"/>
<name>A0A1R3G0A3_9ROSI</name>
<feature type="compositionally biased region" description="Basic and acidic residues" evidence="1">
    <location>
        <begin position="19"/>
        <end position="42"/>
    </location>
</feature>
<evidence type="ECO:0000256" key="1">
    <source>
        <dbReference type="SAM" id="MobiDB-lite"/>
    </source>
</evidence>
<protein>
    <submittedName>
        <fullName evidence="2">Uncharacterized protein</fullName>
    </submittedName>
</protein>
<evidence type="ECO:0000313" key="3">
    <source>
        <dbReference type="Proteomes" id="UP000187203"/>
    </source>
</evidence>
<organism evidence="2 3">
    <name type="scientific">Corchorus olitorius</name>
    <dbReference type="NCBI Taxonomy" id="93759"/>
    <lineage>
        <taxon>Eukaryota</taxon>
        <taxon>Viridiplantae</taxon>
        <taxon>Streptophyta</taxon>
        <taxon>Embryophyta</taxon>
        <taxon>Tracheophyta</taxon>
        <taxon>Spermatophyta</taxon>
        <taxon>Magnoliopsida</taxon>
        <taxon>eudicotyledons</taxon>
        <taxon>Gunneridae</taxon>
        <taxon>Pentapetalae</taxon>
        <taxon>rosids</taxon>
        <taxon>malvids</taxon>
        <taxon>Malvales</taxon>
        <taxon>Malvaceae</taxon>
        <taxon>Grewioideae</taxon>
        <taxon>Apeibeae</taxon>
        <taxon>Corchorus</taxon>
    </lineage>
</organism>
<evidence type="ECO:0000313" key="2">
    <source>
        <dbReference type="EMBL" id="OMO51511.1"/>
    </source>
</evidence>
<comment type="caution">
    <text evidence="2">The sequence shown here is derived from an EMBL/GenBank/DDBJ whole genome shotgun (WGS) entry which is preliminary data.</text>
</comment>